<dbReference type="PANTHER" id="PTHR27006:SF606">
    <property type="entry name" value="INTERLEUKIN-1 RECEPTOR-ASSOCIATED KINASE 4"/>
    <property type="match status" value="1"/>
</dbReference>
<organism evidence="1 2">
    <name type="scientific">Vicia faba</name>
    <name type="common">Broad bean</name>
    <name type="synonym">Faba vulgaris</name>
    <dbReference type="NCBI Taxonomy" id="3906"/>
    <lineage>
        <taxon>Eukaryota</taxon>
        <taxon>Viridiplantae</taxon>
        <taxon>Streptophyta</taxon>
        <taxon>Embryophyta</taxon>
        <taxon>Tracheophyta</taxon>
        <taxon>Spermatophyta</taxon>
        <taxon>Magnoliopsida</taxon>
        <taxon>eudicotyledons</taxon>
        <taxon>Gunneridae</taxon>
        <taxon>Pentapetalae</taxon>
        <taxon>rosids</taxon>
        <taxon>fabids</taxon>
        <taxon>Fabales</taxon>
        <taxon>Fabaceae</taxon>
        <taxon>Papilionoideae</taxon>
        <taxon>50 kb inversion clade</taxon>
        <taxon>NPAAA clade</taxon>
        <taxon>Hologalegina</taxon>
        <taxon>IRL clade</taxon>
        <taxon>Fabeae</taxon>
        <taxon>Vicia</taxon>
    </lineage>
</organism>
<dbReference type="SUPFAM" id="SSF56112">
    <property type="entry name" value="Protein kinase-like (PK-like)"/>
    <property type="match status" value="1"/>
</dbReference>
<accession>A0AAV0Z8C3</accession>
<proteinExistence type="predicted"/>
<dbReference type="PANTHER" id="PTHR27006">
    <property type="entry name" value="PROMASTIGOTE SURFACE ANTIGEN PROTEIN PSA"/>
    <property type="match status" value="1"/>
</dbReference>
<name>A0AAV0Z8C3_VICFA</name>
<sequence length="168" mass="19316">MLNLSLFFYRGYTCLEYAMLRQFFEKYDVYSFGVMFLEIMIGKKNVGSYESCDGVSLLSYVWRQWRGKTPLNILDPNIKGTYSESEVKKCIQIGLLCAQQFPNSRARIATVISYFNNDFIELPTPQEPAFSFPGQMDANPQESSSTRFKNTSTALTINELSITELFPR</sequence>
<dbReference type="AlphaFoldDB" id="A0AAV0Z8C3"/>
<reference evidence="1 2" key="1">
    <citation type="submission" date="2023-01" db="EMBL/GenBank/DDBJ databases">
        <authorList>
            <person name="Kreplak J."/>
        </authorList>
    </citation>
    <scope>NUCLEOTIDE SEQUENCE [LARGE SCALE GENOMIC DNA]</scope>
</reference>
<gene>
    <name evidence="1" type="ORF">VFH_I097760</name>
</gene>
<dbReference type="Gene3D" id="1.10.510.10">
    <property type="entry name" value="Transferase(Phosphotransferase) domain 1"/>
    <property type="match status" value="1"/>
</dbReference>
<keyword evidence="2" id="KW-1185">Reference proteome</keyword>
<dbReference type="Proteomes" id="UP001157006">
    <property type="component" value="Chromosome 1S"/>
</dbReference>
<evidence type="ECO:0000313" key="2">
    <source>
        <dbReference type="Proteomes" id="UP001157006"/>
    </source>
</evidence>
<dbReference type="EMBL" id="OX451735">
    <property type="protein sequence ID" value="CAI8593568.1"/>
    <property type="molecule type" value="Genomic_DNA"/>
</dbReference>
<evidence type="ECO:0000313" key="1">
    <source>
        <dbReference type="EMBL" id="CAI8593568.1"/>
    </source>
</evidence>
<protein>
    <submittedName>
        <fullName evidence="1">Uncharacterized protein</fullName>
    </submittedName>
</protein>
<dbReference type="InterPro" id="IPR011009">
    <property type="entry name" value="Kinase-like_dom_sf"/>
</dbReference>